<protein>
    <recommendedName>
        <fullName evidence="4">Centromere protein J C-terminal domain-containing protein</fullName>
    </recommendedName>
</protein>
<organism evidence="2 3">
    <name type="scientific">Euplotes crassus</name>
    <dbReference type="NCBI Taxonomy" id="5936"/>
    <lineage>
        <taxon>Eukaryota</taxon>
        <taxon>Sar</taxon>
        <taxon>Alveolata</taxon>
        <taxon>Ciliophora</taxon>
        <taxon>Intramacronucleata</taxon>
        <taxon>Spirotrichea</taxon>
        <taxon>Hypotrichia</taxon>
        <taxon>Euplotida</taxon>
        <taxon>Euplotidae</taxon>
        <taxon>Moneuplotes</taxon>
    </lineage>
</organism>
<sequence>MERARICIFLKIGSLKQSVKNSMQRSRKKKSSRAPPQLSITTMKVCRSQRRRLKSKRSEINLKIMLALLKKRNRQIKDIKDTRKNLHKVSSTKTDFLSPQDPRLRAINRIQNNESDHSIDESAIGDFSEVSVLYHYDKTKEEDKESKNNNPERKKNWQSKYNFSLDPKYHDKDLLQNDTVVDKTTDKLGSIKRVYKSGRQETIFPRLKKMWVYPDGYSCIFYSNGNITQLFPNQDCIQSNYSIKDKWHKMIFRTGLMTFKTEDTLVKFYPDGNQVIAHIDGTIKIIDNNSILKIIHPDKSIQKIPYPVPKMPIQAYEKGIPPIIKVSK</sequence>
<dbReference type="AlphaFoldDB" id="A0AAD1U890"/>
<comment type="caution">
    <text evidence="2">The sequence shown here is derived from an EMBL/GenBank/DDBJ whole genome shotgun (WGS) entry which is preliminary data.</text>
</comment>
<gene>
    <name evidence="2" type="ORF">ECRASSUSDP1_LOCUS3308</name>
</gene>
<dbReference type="Gene3D" id="2.60.450.20">
    <property type="match status" value="1"/>
</dbReference>
<dbReference type="InterPro" id="IPR047002">
    <property type="entry name" value="Tcp10_C_sf"/>
</dbReference>
<reference evidence="2" key="1">
    <citation type="submission" date="2023-07" db="EMBL/GenBank/DDBJ databases">
        <authorList>
            <consortium name="AG Swart"/>
            <person name="Singh M."/>
            <person name="Singh A."/>
            <person name="Seah K."/>
            <person name="Emmerich C."/>
        </authorList>
    </citation>
    <scope>NUCLEOTIDE SEQUENCE</scope>
    <source>
        <strain evidence="2">DP1</strain>
    </source>
</reference>
<dbReference type="EMBL" id="CAMPGE010003168">
    <property type="protein sequence ID" value="CAI2361991.1"/>
    <property type="molecule type" value="Genomic_DNA"/>
</dbReference>
<feature type="region of interest" description="Disordered" evidence="1">
    <location>
        <begin position="138"/>
        <end position="158"/>
    </location>
</feature>
<evidence type="ECO:0000256" key="1">
    <source>
        <dbReference type="SAM" id="MobiDB-lite"/>
    </source>
</evidence>
<dbReference type="Proteomes" id="UP001295684">
    <property type="component" value="Unassembled WGS sequence"/>
</dbReference>
<evidence type="ECO:0008006" key="4">
    <source>
        <dbReference type="Google" id="ProtNLM"/>
    </source>
</evidence>
<feature type="compositionally biased region" description="Basic and acidic residues" evidence="1">
    <location>
        <begin position="138"/>
        <end position="155"/>
    </location>
</feature>
<proteinExistence type="predicted"/>
<keyword evidence="3" id="KW-1185">Reference proteome</keyword>
<name>A0AAD1U890_EUPCR</name>
<evidence type="ECO:0000313" key="2">
    <source>
        <dbReference type="EMBL" id="CAI2361991.1"/>
    </source>
</evidence>
<accession>A0AAD1U890</accession>
<evidence type="ECO:0000313" key="3">
    <source>
        <dbReference type="Proteomes" id="UP001295684"/>
    </source>
</evidence>
<feature type="region of interest" description="Disordered" evidence="1">
    <location>
        <begin position="19"/>
        <end position="38"/>
    </location>
</feature>